<proteinExistence type="predicted"/>
<dbReference type="EMBL" id="LJOW01000049">
    <property type="protein sequence ID" value="OBQ43594.1"/>
    <property type="molecule type" value="Genomic_DNA"/>
</dbReference>
<name>A0A1B7X2J0_APHFL</name>
<sequence>MLVKDFLEFAEQVRQSSEKDQSVLDLELNFYDGSESWDIDKLEITMPDAETEEPGYVVFELKTSIDIEDDRFDRSHPEIRHEVVAP</sequence>
<organism evidence="1 2">
    <name type="scientific">Aphanizomenon flos-aquae WA102</name>
    <dbReference type="NCBI Taxonomy" id="1710896"/>
    <lineage>
        <taxon>Bacteria</taxon>
        <taxon>Bacillati</taxon>
        <taxon>Cyanobacteriota</taxon>
        <taxon>Cyanophyceae</taxon>
        <taxon>Nostocales</taxon>
        <taxon>Aphanizomenonaceae</taxon>
        <taxon>Aphanizomenon</taxon>
    </lineage>
</organism>
<dbReference type="Proteomes" id="UP000092093">
    <property type="component" value="Unassembled WGS sequence"/>
</dbReference>
<evidence type="ECO:0000313" key="2">
    <source>
        <dbReference type="Proteomes" id="UP000092093"/>
    </source>
</evidence>
<accession>A0A1B7X2J0</accession>
<comment type="caution">
    <text evidence="1">The sequence shown here is derived from an EMBL/GenBank/DDBJ whole genome shotgun (WGS) entry which is preliminary data.</text>
</comment>
<gene>
    <name evidence="1" type="ORF">AN484_11690</name>
</gene>
<reference evidence="1 2" key="1">
    <citation type="submission" date="2015-09" db="EMBL/GenBank/DDBJ databases">
        <title>Aphanizomenon flos-aquae WA102.</title>
        <authorList>
            <person name="Driscoll C."/>
        </authorList>
    </citation>
    <scope>NUCLEOTIDE SEQUENCE [LARGE SCALE GENOMIC DNA]</scope>
    <source>
        <strain evidence="1">WA102</strain>
    </source>
</reference>
<protein>
    <submittedName>
        <fullName evidence="1">Uncharacterized protein</fullName>
    </submittedName>
</protein>
<dbReference type="AlphaFoldDB" id="A0A1B7X2J0"/>
<evidence type="ECO:0000313" key="1">
    <source>
        <dbReference type="EMBL" id="OBQ43594.1"/>
    </source>
</evidence>